<reference evidence="2" key="1">
    <citation type="submission" date="2016-10" db="EMBL/GenBank/DDBJ databases">
        <authorList>
            <person name="Varghese N."/>
            <person name="Submissions S."/>
        </authorList>
    </citation>
    <scope>NUCLEOTIDE SEQUENCE [LARGE SCALE GENOMIC DNA]</scope>
    <source>
        <strain evidence="2">DSM 22082</strain>
    </source>
</reference>
<proteinExistence type="predicted"/>
<organism evidence="2 3">
    <name type="scientific">Brevibacterium sandarakinum</name>
    <dbReference type="NCBI Taxonomy" id="629680"/>
    <lineage>
        <taxon>Bacteria</taxon>
        <taxon>Bacillati</taxon>
        <taxon>Actinomycetota</taxon>
        <taxon>Actinomycetes</taxon>
        <taxon>Micrococcales</taxon>
        <taxon>Brevibacteriaceae</taxon>
        <taxon>Brevibacterium</taxon>
    </lineage>
</organism>
<feature type="transmembrane region" description="Helical" evidence="1">
    <location>
        <begin position="6"/>
        <end position="24"/>
    </location>
</feature>
<dbReference type="RefSeq" id="WP_157691444.1">
    <property type="nucleotide sequence ID" value="NZ_LT629739.1"/>
</dbReference>
<dbReference type="OrthoDB" id="4804784at2"/>
<dbReference type="EMBL" id="LT629739">
    <property type="protein sequence ID" value="SDS73634.1"/>
    <property type="molecule type" value="Genomic_DNA"/>
</dbReference>
<keyword evidence="3" id="KW-1185">Reference proteome</keyword>
<sequence length="79" mass="8995">MWIIPVLFLTFGYALVLFGMGRFLQPSHDRLRLKRLDNPAVVQTLARGWAGLTSGGNLERITDELSVRRHVASRRGDQF</sequence>
<evidence type="ECO:0000313" key="3">
    <source>
        <dbReference type="Proteomes" id="UP000199700"/>
    </source>
</evidence>
<evidence type="ECO:0000256" key="1">
    <source>
        <dbReference type="SAM" id="Phobius"/>
    </source>
</evidence>
<dbReference type="Proteomes" id="UP000199700">
    <property type="component" value="Chromosome"/>
</dbReference>
<dbReference type="AlphaFoldDB" id="A0A1H1UM71"/>
<accession>A0A1H1UM71</accession>
<keyword evidence="1" id="KW-0472">Membrane</keyword>
<protein>
    <submittedName>
        <fullName evidence="2">Uncharacterized protein</fullName>
    </submittedName>
</protein>
<keyword evidence="1" id="KW-1133">Transmembrane helix</keyword>
<keyword evidence="1" id="KW-0812">Transmembrane</keyword>
<evidence type="ECO:0000313" key="2">
    <source>
        <dbReference type="EMBL" id="SDS73634.1"/>
    </source>
</evidence>
<gene>
    <name evidence="2" type="ORF">SAMN04489751_2725</name>
</gene>
<name>A0A1H1UM71_BRESA</name>